<evidence type="ECO:0000256" key="6">
    <source>
        <dbReference type="ARBA" id="ARBA00023136"/>
    </source>
</evidence>
<protein>
    <submittedName>
        <fullName evidence="10">C4-dicarboxylate transporter, DctM subunit</fullName>
    </submittedName>
    <submittedName>
        <fullName evidence="9">Sialic acid TRAP transporter permease protein SiaT</fullName>
    </submittedName>
</protein>
<feature type="transmembrane region" description="Helical" evidence="7">
    <location>
        <begin position="51"/>
        <end position="70"/>
    </location>
</feature>
<evidence type="ECO:0000256" key="4">
    <source>
        <dbReference type="ARBA" id="ARBA00022692"/>
    </source>
</evidence>
<evidence type="ECO:0000259" key="8">
    <source>
        <dbReference type="Pfam" id="PF06808"/>
    </source>
</evidence>
<dbReference type="KEGG" id="cpro:CPRO_23410"/>
<feature type="transmembrane region" description="Helical" evidence="7">
    <location>
        <begin position="240"/>
        <end position="259"/>
    </location>
</feature>
<comment type="subcellular location">
    <subcellularLocation>
        <location evidence="1">Cell inner membrane</location>
        <topology evidence="1">Multi-pass membrane protein</topology>
    </subcellularLocation>
</comment>
<gene>
    <name evidence="9" type="primary">siaT_7</name>
    <name evidence="9" type="ORF">CPRO_23410</name>
    <name evidence="10" type="ORF">SAMN02745151_02316</name>
</gene>
<evidence type="ECO:0000313" key="10">
    <source>
        <dbReference type="EMBL" id="SHE95220.1"/>
    </source>
</evidence>
<dbReference type="Proteomes" id="UP000184204">
    <property type="component" value="Unassembled WGS sequence"/>
</dbReference>
<dbReference type="RefSeq" id="WP_066051880.1">
    <property type="nucleotide sequence ID" value="NZ_CP014223.1"/>
</dbReference>
<dbReference type="OrthoDB" id="9785600at2"/>
<keyword evidence="2" id="KW-1003">Cell membrane</keyword>
<sequence>MMTLILFGLFFVLVFLNVPIAISLGLAASVGLMYGQFPLSVIPGILYSGTAKFTLLAIPFFILAGSIMEYAGISKRLISFANACVGHRKGGLMAVVVIVACFFAAISGSGPATVAAIGPVLIPAMVKAGYGKDMPAALVSASGAIGIIIPPSIAYVVYASCTDVSVGALFTAGIIPGIVVGIAYYMAAAWDSRNNKEIIAQPKMSGKDRLIAFKDAFWGLMTPVIILGGIYAGIFTPTEAAGIAVIYGLIVGIFIYREIKLKDLYHIFMESAVSSATVMFIIAAAAVFAWILTTSQIASQLSQMVLAVSDNKYIILLLINIIFLIAGCFLDANSAFYILLPIIVPVLNAIDVSLLHAGVFLTVNMAIGMITPPVGINLYVGCNVAEIPVADICRKIIPFLIAGIVALFILTFIPDISLFLPRMIGQIK</sequence>
<feature type="transmembrane region" description="Helical" evidence="7">
    <location>
        <begin position="211"/>
        <end position="234"/>
    </location>
</feature>
<feature type="transmembrane region" description="Helical" evidence="7">
    <location>
        <begin position="352"/>
        <end position="376"/>
    </location>
</feature>
<proteinExistence type="predicted"/>
<dbReference type="GO" id="GO:0005886">
    <property type="term" value="C:plasma membrane"/>
    <property type="evidence" value="ECO:0007669"/>
    <property type="project" value="UniProtKB-SubCell"/>
</dbReference>
<accession>A0A0X8VBJ9</accession>
<dbReference type="InterPro" id="IPR010656">
    <property type="entry name" value="DctM"/>
</dbReference>
<feature type="transmembrane region" description="Helical" evidence="7">
    <location>
        <begin position="90"/>
        <end position="106"/>
    </location>
</feature>
<feature type="transmembrane region" description="Helical" evidence="7">
    <location>
        <begin position="112"/>
        <end position="130"/>
    </location>
</feature>
<dbReference type="InterPro" id="IPR004681">
    <property type="entry name" value="TRAP_DctM"/>
</dbReference>
<evidence type="ECO:0000256" key="5">
    <source>
        <dbReference type="ARBA" id="ARBA00022989"/>
    </source>
</evidence>
<keyword evidence="6 7" id="KW-0472">Membrane</keyword>
<organism evidence="10 12">
    <name type="scientific">Anaerotignum propionicum DSM 1682</name>
    <dbReference type="NCBI Taxonomy" id="991789"/>
    <lineage>
        <taxon>Bacteria</taxon>
        <taxon>Bacillati</taxon>
        <taxon>Bacillota</taxon>
        <taxon>Clostridia</taxon>
        <taxon>Lachnospirales</taxon>
        <taxon>Anaerotignaceae</taxon>
        <taxon>Anaerotignum</taxon>
    </lineage>
</organism>
<evidence type="ECO:0000313" key="11">
    <source>
        <dbReference type="Proteomes" id="UP000068026"/>
    </source>
</evidence>
<feature type="transmembrane region" description="Helical" evidence="7">
    <location>
        <begin position="396"/>
        <end position="420"/>
    </location>
</feature>
<feature type="transmembrane region" description="Helical" evidence="7">
    <location>
        <begin position="137"/>
        <end position="158"/>
    </location>
</feature>
<feature type="transmembrane region" description="Helical" evidence="7">
    <location>
        <begin position="164"/>
        <end position="190"/>
    </location>
</feature>
<reference evidence="12" key="4">
    <citation type="submission" date="2016-11" db="EMBL/GenBank/DDBJ databases">
        <authorList>
            <person name="Jaros S."/>
            <person name="Januszkiewicz K."/>
            <person name="Wedrychowicz H."/>
        </authorList>
    </citation>
    <scope>NUCLEOTIDE SEQUENCE [LARGE SCALE GENOMIC DNA]</scope>
    <source>
        <strain evidence="12">DSM 1682</strain>
    </source>
</reference>
<evidence type="ECO:0000256" key="7">
    <source>
        <dbReference type="SAM" id="Phobius"/>
    </source>
</evidence>
<dbReference type="GO" id="GO:0022857">
    <property type="term" value="F:transmembrane transporter activity"/>
    <property type="evidence" value="ECO:0007669"/>
    <property type="project" value="TreeGrafter"/>
</dbReference>
<evidence type="ECO:0000313" key="9">
    <source>
        <dbReference type="EMBL" id="AMJ41908.1"/>
    </source>
</evidence>
<evidence type="ECO:0000256" key="3">
    <source>
        <dbReference type="ARBA" id="ARBA00022519"/>
    </source>
</evidence>
<evidence type="ECO:0000313" key="12">
    <source>
        <dbReference type="Proteomes" id="UP000184204"/>
    </source>
</evidence>
<feature type="domain" description="TRAP C4-dicarboxylate transport system permease DctM subunit" evidence="8">
    <location>
        <begin position="7"/>
        <end position="415"/>
    </location>
</feature>
<dbReference type="NCBIfam" id="TIGR00786">
    <property type="entry name" value="dctM"/>
    <property type="match status" value="1"/>
</dbReference>
<dbReference type="Pfam" id="PF06808">
    <property type="entry name" value="DctM"/>
    <property type="match status" value="1"/>
</dbReference>
<dbReference type="EMBL" id="FQUA01000011">
    <property type="protein sequence ID" value="SHE95220.1"/>
    <property type="molecule type" value="Genomic_DNA"/>
</dbReference>
<reference evidence="9 11" key="1">
    <citation type="journal article" date="2016" name="Genome Announc.">
        <title>Complete Genome Sequence of the Amino Acid-Fermenting Clostridium propionicum X2 (DSM 1682).</title>
        <authorList>
            <person name="Poehlein A."/>
            <person name="Schlien K."/>
            <person name="Chowdhury N.P."/>
            <person name="Gottschalk G."/>
            <person name="Buckel W."/>
            <person name="Daniel R."/>
        </authorList>
    </citation>
    <scope>NUCLEOTIDE SEQUENCE [LARGE SCALE GENOMIC DNA]</scope>
    <source>
        <strain evidence="9 11">X2</strain>
    </source>
</reference>
<keyword evidence="3" id="KW-0997">Cell inner membrane</keyword>
<dbReference type="PANTHER" id="PTHR33362">
    <property type="entry name" value="SIALIC ACID TRAP TRANSPORTER PERMEASE PROTEIN SIAT-RELATED"/>
    <property type="match status" value="1"/>
</dbReference>
<reference evidence="10" key="3">
    <citation type="submission" date="2016-11" db="EMBL/GenBank/DDBJ databases">
        <authorList>
            <person name="Varghese N."/>
            <person name="Submissions S."/>
        </authorList>
    </citation>
    <scope>NUCLEOTIDE SEQUENCE</scope>
    <source>
        <strain evidence="10">DSM 1682</strain>
    </source>
</reference>
<keyword evidence="11" id="KW-1185">Reference proteome</keyword>
<feature type="transmembrane region" description="Helical" evidence="7">
    <location>
        <begin position="271"/>
        <end position="293"/>
    </location>
</feature>
<reference evidence="11" key="2">
    <citation type="submission" date="2016-01" db="EMBL/GenBank/DDBJ databases">
        <authorList>
            <person name="Poehlein A."/>
            <person name="Schlien K."/>
            <person name="Gottschalk G."/>
            <person name="Buckel W."/>
            <person name="Daniel R."/>
        </authorList>
    </citation>
    <scope>NUCLEOTIDE SEQUENCE [LARGE SCALE GENOMIC DNA]</scope>
    <source>
        <strain evidence="11">X2</strain>
    </source>
</reference>
<evidence type="ECO:0000256" key="2">
    <source>
        <dbReference type="ARBA" id="ARBA00022475"/>
    </source>
</evidence>
<dbReference type="PANTHER" id="PTHR33362:SF5">
    <property type="entry name" value="C4-DICARBOXYLATE TRAP TRANSPORTER LARGE PERMEASE PROTEIN DCTM"/>
    <property type="match status" value="1"/>
</dbReference>
<dbReference type="Proteomes" id="UP000068026">
    <property type="component" value="Chromosome"/>
</dbReference>
<evidence type="ECO:0000256" key="1">
    <source>
        <dbReference type="ARBA" id="ARBA00004429"/>
    </source>
</evidence>
<dbReference type="EMBL" id="CP014223">
    <property type="protein sequence ID" value="AMJ41908.1"/>
    <property type="molecule type" value="Genomic_DNA"/>
</dbReference>
<keyword evidence="5 7" id="KW-1133">Transmembrane helix</keyword>
<feature type="transmembrane region" description="Helical" evidence="7">
    <location>
        <begin position="313"/>
        <end position="340"/>
    </location>
</feature>
<keyword evidence="4 7" id="KW-0812">Transmembrane</keyword>
<name>A0A0X8VBJ9_ANAPI</name>
<dbReference type="AlphaFoldDB" id="A0A0X8VBJ9"/>
<dbReference type="PIRSF" id="PIRSF006066">
    <property type="entry name" value="HI0050"/>
    <property type="match status" value="1"/>
</dbReference>